<evidence type="ECO:0000256" key="1">
    <source>
        <dbReference type="SAM" id="Phobius"/>
    </source>
</evidence>
<evidence type="ECO:0000313" key="2">
    <source>
        <dbReference type="EMBL" id="QBC73213.1"/>
    </source>
</evidence>
<geneLocation type="mitochondrion" evidence="2"/>
<dbReference type="EMBL" id="MH837540">
    <property type="protein sequence ID" value="QBC73213.1"/>
    <property type="molecule type" value="Genomic_DNA"/>
</dbReference>
<accession>A0A6B7FQU3</accession>
<organism evidence="2">
    <name type="scientific">Pseudococculinidae sp. MNHN-IM-2013-40847</name>
    <dbReference type="NCBI Taxonomy" id="2496598"/>
    <lineage>
        <taxon>Eukaryota</taxon>
        <taxon>Metazoa</taxon>
        <taxon>Spiralia</taxon>
        <taxon>Lophotrochozoa</taxon>
        <taxon>Mollusca</taxon>
        <taxon>Gastropoda</taxon>
        <taxon>Vetigastropoda</taxon>
        <taxon>Lepetellida</taxon>
        <taxon>Lepetelloidea</taxon>
        <taxon>Pseudococculinidae</taxon>
    </lineage>
</organism>
<feature type="transmembrane region" description="Helical" evidence="1">
    <location>
        <begin position="128"/>
        <end position="156"/>
    </location>
</feature>
<keyword evidence="2" id="KW-0496">Mitochondrion</keyword>
<gene>
    <name evidence="2" type="primary">ND6</name>
</gene>
<keyword evidence="1" id="KW-0472">Membrane</keyword>
<proteinExistence type="predicted"/>
<reference evidence="2" key="1">
    <citation type="journal article" date="2019" name="Mol. Phylogenet. Evol.">
        <title>Incorporation of deep-sea and small-sized species provides new insights into gastropods phylogeny.</title>
        <authorList>
            <person name="Lee H."/>
            <person name="Chen W.J."/>
            <person name="Puillandre N."/>
            <person name="Aznar-Cormano L."/>
            <person name="Tsai M.H."/>
            <person name="Samadi S."/>
        </authorList>
    </citation>
    <scope>NUCLEOTIDE SEQUENCE</scope>
</reference>
<feature type="transmembrane region" description="Helical" evidence="1">
    <location>
        <begin position="51"/>
        <end position="72"/>
    </location>
</feature>
<keyword evidence="1" id="KW-0812">Transmembrane</keyword>
<sequence>MILLVSSSLLMALLCLMPLMLQPLSLGLSIMMLTTLISILIGMFFSSWYSYILFLVFIGGLLVMFAYVSVLIPNMVFSSMTPMLTFMMMFLFSFFLLNIFPISSSQSISSIQMPQNSLKTMISSSMELTLISSTSIMIILGILLLFALLAVVKICYYQQSPLRPFLT</sequence>
<name>A0A6B7FQU3_9VEST</name>
<dbReference type="AlphaFoldDB" id="A0A6B7FQU3"/>
<keyword evidence="1" id="KW-1133">Transmembrane helix</keyword>
<feature type="transmembrane region" description="Helical" evidence="1">
    <location>
        <begin position="84"/>
        <end position="108"/>
    </location>
</feature>
<protein>
    <submittedName>
        <fullName evidence="2">NADH dehydrogenase subunit 6</fullName>
    </submittedName>
</protein>